<feature type="chain" id="PRO_5040816905" evidence="1">
    <location>
        <begin position="23"/>
        <end position="133"/>
    </location>
</feature>
<organism evidence="3 4">
    <name type="scientific">Sphingomicrobium sediminis</name>
    <dbReference type="NCBI Taxonomy" id="2950949"/>
    <lineage>
        <taxon>Bacteria</taxon>
        <taxon>Pseudomonadati</taxon>
        <taxon>Pseudomonadota</taxon>
        <taxon>Alphaproteobacteria</taxon>
        <taxon>Sphingomonadales</taxon>
        <taxon>Sphingomonadaceae</taxon>
        <taxon>Sphingomicrobium</taxon>
    </lineage>
</organism>
<dbReference type="NCBIfam" id="NF033537">
    <property type="entry name" value="lasso_biosyn_B2"/>
    <property type="match status" value="1"/>
</dbReference>
<proteinExistence type="predicted"/>
<keyword evidence="1" id="KW-0732">Signal</keyword>
<comment type="caution">
    <text evidence="3">The sequence shown here is derived from an EMBL/GenBank/DDBJ whole genome shotgun (WGS) entry which is preliminary data.</text>
</comment>
<feature type="domain" description="Microcin J25-processing protein McjB C-terminal" evidence="2">
    <location>
        <begin position="31"/>
        <end position="126"/>
    </location>
</feature>
<accession>A0A9X2EHW5</accession>
<evidence type="ECO:0000313" key="4">
    <source>
        <dbReference type="Proteomes" id="UP001155128"/>
    </source>
</evidence>
<evidence type="ECO:0000259" key="2">
    <source>
        <dbReference type="Pfam" id="PF13471"/>
    </source>
</evidence>
<dbReference type="EMBL" id="JAMSHT010000001">
    <property type="protein sequence ID" value="MCM8558313.1"/>
    <property type="molecule type" value="Genomic_DNA"/>
</dbReference>
<name>A0A9X2EHW5_9SPHN</name>
<dbReference type="Proteomes" id="UP001155128">
    <property type="component" value="Unassembled WGS sequence"/>
</dbReference>
<keyword evidence="4" id="KW-1185">Reference proteome</keyword>
<evidence type="ECO:0000256" key="1">
    <source>
        <dbReference type="SAM" id="SignalP"/>
    </source>
</evidence>
<dbReference type="Pfam" id="PF13471">
    <property type="entry name" value="Transglut_core3"/>
    <property type="match status" value="1"/>
</dbReference>
<evidence type="ECO:0000313" key="3">
    <source>
        <dbReference type="EMBL" id="MCM8558313.1"/>
    </source>
</evidence>
<dbReference type="InterPro" id="IPR053521">
    <property type="entry name" value="McjB-like"/>
</dbReference>
<sequence length="133" mass="14018">MSGNRLPVAMLVEALASILAAAARLKTSSFEQLVPTSQVDGATGISKAEASQIERAIDGWARRLPGKPACFIQGLAATAMLRRRGYLATLHYGSRRGDAGLEAHVWVSSGGEPVIGHRNADQFAELSLFPSSG</sequence>
<gene>
    <name evidence="3" type="ORF">NDO55_10840</name>
</gene>
<dbReference type="RefSeq" id="WP_252115111.1">
    <property type="nucleotide sequence ID" value="NZ_JAMSHT010000001.1"/>
</dbReference>
<protein>
    <submittedName>
        <fullName evidence="3">Lasso peptide biosynthesis B2 protein</fullName>
    </submittedName>
</protein>
<dbReference type="AlphaFoldDB" id="A0A9X2EHW5"/>
<feature type="signal peptide" evidence="1">
    <location>
        <begin position="1"/>
        <end position="22"/>
    </location>
</feature>
<dbReference type="InterPro" id="IPR032708">
    <property type="entry name" value="McjB_C"/>
</dbReference>
<reference evidence="3" key="1">
    <citation type="submission" date="2022-06" db="EMBL/GenBank/DDBJ databases">
        <title>Sphingomicrobium sedimins sp. nov., a marine bacterium isolated from tidal flat.</title>
        <authorList>
            <person name="Kim C.-H."/>
            <person name="Yoo Y."/>
            <person name="Kim J.-J."/>
        </authorList>
    </citation>
    <scope>NUCLEOTIDE SEQUENCE</scope>
    <source>
        <strain evidence="3">GRR-S6-50</strain>
    </source>
</reference>